<reference evidence="1" key="1">
    <citation type="submission" date="2023-07" db="EMBL/GenBank/DDBJ databases">
        <title>A chromosome-level genome assembly of Lolium multiflorum.</title>
        <authorList>
            <person name="Chen Y."/>
            <person name="Copetti D."/>
            <person name="Kolliker R."/>
            <person name="Studer B."/>
        </authorList>
    </citation>
    <scope>NUCLEOTIDE SEQUENCE</scope>
    <source>
        <strain evidence="1">02402/16</strain>
        <tissue evidence="1">Leaf</tissue>
    </source>
</reference>
<dbReference type="AlphaFoldDB" id="A0AAD8SQ15"/>
<sequence length="167" mass="19357">MSWSEVPCTFDREDHPAIVPKECYALVVSPRIDGYDFSKCLMDGGASLNIMYPETLERMNLTKEQLKHNNTEFHGVVPSSYHVIFEAHLHKFHARACYIYNKLKIPGPKGATYQRTMQRCLKDQIGRNVHAYVDDIAVMTRKGSNLISDLTETFENLRRYKMMLNPR</sequence>
<dbReference type="Proteomes" id="UP001231189">
    <property type="component" value="Unassembled WGS sequence"/>
</dbReference>
<proteinExistence type="predicted"/>
<evidence type="ECO:0008006" key="3">
    <source>
        <dbReference type="Google" id="ProtNLM"/>
    </source>
</evidence>
<accession>A0AAD8SQ15</accession>
<dbReference type="SUPFAM" id="SSF56672">
    <property type="entry name" value="DNA/RNA polymerases"/>
    <property type="match status" value="1"/>
</dbReference>
<organism evidence="1 2">
    <name type="scientific">Lolium multiflorum</name>
    <name type="common">Italian ryegrass</name>
    <name type="synonym">Lolium perenne subsp. multiflorum</name>
    <dbReference type="NCBI Taxonomy" id="4521"/>
    <lineage>
        <taxon>Eukaryota</taxon>
        <taxon>Viridiplantae</taxon>
        <taxon>Streptophyta</taxon>
        <taxon>Embryophyta</taxon>
        <taxon>Tracheophyta</taxon>
        <taxon>Spermatophyta</taxon>
        <taxon>Magnoliopsida</taxon>
        <taxon>Liliopsida</taxon>
        <taxon>Poales</taxon>
        <taxon>Poaceae</taxon>
        <taxon>BOP clade</taxon>
        <taxon>Pooideae</taxon>
        <taxon>Poodae</taxon>
        <taxon>Poeae</taxon>
        <taxon>Poeae Chloroplast Group 2 (Poeae type)</taxon>
        <taxon>Loliodinae</taxon>
        <taxon>Loliinae</taxon>
        <taxon>Lolium</taxon>
    </lineage>
</organism>
<comment type="caution">
    <text evidence="1">The sequence shown here is derived from an EMBL/GenBank/DDBJ whole genome shotgun (WGS) entry which is preliminary data.</text>
</comment>
<name>A0AAD8SQ15_LOLMU</name>
<keyword evidence="2" id="KW-1185">Reference proteome</keyword>
<evidence type="ECO:0000313" key="1">
    <source>
        <dbReference type="EMBL" id="KAK1662296.1"/>
    </source>
</evidence>
<dbReference type="InterPro" id="IPR043128">
    <property type="entry name" value="Rev_trsase/Diguanyl_cyclase"/>
</dbReference>
<dbReference type="InterPro" id="IPR043502">
    <property type="entry name" value="DNA/RNA_pol_sf"/>
</dbReference>
<evidence type="ECO:0000313" key="2">
    <source>
        <dbReference type="Proteomes" id="UP001231189"/>
    </source>
</evidence>
<dbReference type="EMBL" id="JAUUTY010000003">
    <property type="protein sequence ID" value="KAK1662296.1"/>
    <property type="molecule type" value="Genomic_DNA"/>
</dbReference>
<gene>
    <name evidence="1" type="ORF">QYE76_050455</name>
</gene>
<dbReference type="Gene3D" id="3.30.70.270">
    <property type="match status" value="1"/>
</dbReference>
<protein>
    <recommendedName>
        <fullName evidence="3">Reverse transcriptase domain-containing protein</fullName>
    </recommendedName>
</protein>